<keyword evidence="2" id="KW-1185">Reference proteome</keyword>
<comment type="caution">
    <text evidence="1">The sequence shown here is derived from an EMBL/GenBank/DDBJ whole genome shotgun (WGS) entry which is preliminary data.</text>
</comment>
<gene>
    <name evidence="1" type="ORF">AFUS01_LOCUS24275</name>
</gene>
<dbReference type="EMBL" id="CAJVCH010300704">
    <property type="protein sequence ID" value="CAG7785664.1"/>
    <property type="molecule type" value="Genomic_DNA"/>
</dbReference>
<organism evidence="1 2">
    <name type="scientific">Allacma fusca</name>
    <dbReference type="NCBI Taxonomy" id="39272"/>
    <lineage>
        <taxon>Eukaryota</taxon>
        <taxon>Metazoa</taxon>
        <taxon>Ecdysozoa</taxon>
        <taxon>Arthropoda</taxon>
        <taxon>Hexapoda</taxon>
        <taxon>Collembola</taxon>
        <taxon>Symphypleona</taxon>
        <taxon>Sminthuridae</taxon>
        <taxon>Allacma</taxon>
    </lineage>
</organism>
<dbReference type="AlphaFoldDB" id="A0A8J2KIK4"/>
<name>A0A8J2KIK4_9HEXA</name>
<protein>
    <submittedName>
        <fullName evidence="1">Uncharacterized protein</fullName>
    </submittedName>
</protein>
<evidence type="ECO:0000313" key="2">
    <source>
        <dbReference type="Proteomes" id="UP000708208"/>
    </source>
</evidence>
<dbReference type="Proteomes" id="UP000708208">
    <property type="component" value="Unassembled WGS sequence"/>
</dbReference>
<reference evidence="1" key="1">
    <citation type="submission" date="2021-06" db="EMBL/GenBank/DDBJ databases">
        <authorList>
            <person name="Hodson N. C."/>
            <person name="Mongue J. A."/>
            <person name="Jaron S. K."/>
        </authorList>
    </citation>
    <scope>NUCLEOTIDE SEQUENCE</scope>
</reference>
<evidence type="ECO:0000313" key="1">
    <source>
        <dbReference type="EMBL" id="CAG7785664.1"/>
    </source>
</evidence>
<proteinExistence type="predicted"/>
<feature type="non-terminal residue" evidence="1">
    <location>
        <position position="388"/>
    </location>
</feature>
<accession>A0A8J2KIK4</accession>
<sequence>MKPASFFHLYLIFGLWKSSELINLRPLTDQFRNCMINIVQLTHPYDYRTINSPFKLRTYSSDRNRFLHFDQRPLTLLKESEIFKQRNIRCFIKIMLFAANSNSELKQFEGENNSFRTSVAIWTPESPLEYFFIFCQNLVETELLVTISLKRRLWFKHVPTFALFPKTEMYLQGFFICNCNSCHCDAAFDCSTLNCLDTIDATFRAVTNNGRSSMNWVIYSKLIGAYSSYKLSNSKMRMGPHYHKNPSNLYSTTIDYLTVDLDMNASSYNQSIEETIFVATPEKLSFHSEFRLSHTPSLNFITADNVTSEILEFNVYTTPFDFRIWLFLALSMLSLSLILTIDTCNWSLLAFALRLPSTLADLMANIVEQSGYMPKSETTIRQTKAKGV</sequence>